<dbReference type="EMBL" id="JANBUN010000546">
    <property type="protein sequence ID" value="KAJ2802944.1"/>
    <property type="molecule type" value="Genomic_DNA"/>
</dbReference>
<evidence type="ECO:0000313" key="1">
    <source>
        <dbReference type="EMBL" id="KAJ2802944.1"/>
    </source>
</evidence>
<name>A0ACC1L7F0_9FUNG</name>
<evidence type="ECO:0000313" key="2">
    <source>
        <dbReference type="Proteomes" id="UP001140087"/>
    </source>
</evidence>
<keyword evidence="2" id="KW-1185">Reference proteome</keyword>
<sequence>MCALRVRVSQQFPALVQLADEVEAALGTVKRAAQQLSQGGVSRDAEVLAALPRLPILDILRSLEALQTELAAAWAAGAAVASGGSGPVEPLGMRDRQVVAQAMDLVMLFEVLPRLAPGVGVPLSRRLSSEVSSVVSSLMRRPSGRRTWEPDQQTTLGDLVRRLTAIADRGVGAGDVAGVISGKYHSDVVAALLQLAYAPRPPAPGSPLALEGRYYVECDDGRRAEHQRAFTRVFNSSSPYLMLETLTSLLNEAGRPAGPRWMAVVCSRFLARVVMKYTRDGARICLDFLVGHDDQLSTAKLERVARLLLSPPSGADAAGYYAAVVPQLVALAAAAPAPVATSMDASGAPTRDSDVVDRIRDAPAAQDRIVQAAAYALRELAPRNRDVFRRLVAEPVSRPLLRWFSPRTQPTGAADFIDPVARGLASTGGPRRPPAIEVVGEAAEAPGPTHPTVAASAEELGAVLHVLQQMVLGGVAPAELVAELVCPLLAPLAHWYAFEIAGRPSAEPPTVGSVAGVLREVLAAALCALPRGGAAAAAVLQVIQLARDSDDVTTQWPGFCKGARGTELVWRTASTSGDDQRLAPVDALIGLLGSPELCTVAGDVFLALLREQDALRAEMPRGDADLERRWWLVSQAALAAVDRLGPAVLTRHADILAFVLGVLDRHDAAASGDDDGDGHDSEITLALMLLAQIMAASEEAGFGAASDKPSGGADDLPRIEWSSESLQLLRSIQTRVKQLGGAEGVAGAEVAQLCSQVALPIALVLALHGDTAALPESRSAAPSDDRRVAEALRSVRSDLVPVRAHGIIELRNLVLARSPAITENGDNLAATIAVFVDMVGEHDSFVYLNAIRGLAALADLHLRRFLPQLVDMYTAPAADLDRRLRVGEALLQSVQRAGALLADCAPLLVPPLLAAIASREDSPVAVHSALSILAQVAHTYPLALQQWGDHVAAAVHDVLVAHAADSEYVPVRRAAVVVLADLLHGYGDRLVELADASVLRAAHATLRLALSDADELVGIHAQSALDQIAAALRGLSVGQIGPMHYLP</sequence>
<organism evidence="1 2">
    <name type="scientific">Coemansia helicoidea</name>
    <dbReference type="NCBI Taxonomy" id="1286919"/>
    <lineage>
        <taxon>Eukaryota</taxon>
        <taxon>Fungi</taxon>
        <taxon>Fungi incertae sedis</taxon>
        <taxon>Zoopagomycota</taxon>
        <taxon>Kickxellomycotina</taxon>
        <taxon>Kickxellomycetes</taxon>
        <taxon>Kickxellales</taxon>
        <taxon>Kickxellaceae</taxon>
        <taxon>Coemansia</taxon>
    </lineage>
</organism>
<protein>
    <submittedName>
        <fullName evidence="1">Uncharacterized protein</fullName>
    </submittedName>
</protein>
<proteinExistence type="predicted"/>
<dbReference type="Proteomes" id="UP001140087">
    <property type="component" value="Unassembled WGS sequence"/>
</dbReference>
<comment type="caution">
    <text evidence="1">The sequence shown here is derived from an EMBL/GenBank/DDBJ whole genome shotgun (WGS) entry which is preliminary data.</text>
</comment>
<accession>A0ACC1L7F0</accession>
<reference evidence="1" key="1">
    <citation type="submission" date="2022-07" db="EMBL/GenBank/DDBJ databases">
        <title>Phylogenomic reconstructions and comparative analyses of Kickxellomycotina fungi.</title>
        <authorList>
            <person name="Reynolds N.K."/>
            <person name="Stajich J.E."/>
            <person name="Barry K."/>
            <person name="Grigoriev I.V."/>
            <person name="Crous P."/>
            <person name="Smith M.E."/>
        </authorList>
    </citation>
    <scope>NUCLEOTIDE SEQUENCE</scope>
    <source>
        <strain evidence="1">BCRC 34780</strain>
    </source>
</reference>
<gene>
    <name evidence="1" type="ORF">H4R21_002221</name>
</gene>